<keyword evidence="1 2" id="KW-0238">DNA-binding</keyword>
<evidence type="ECO:0000313" key="4">
    <source>
        <dbReference type="EMBL" id="OAP86911.1"/>
    </source>
</evidence>
<dbReference type="SUPFAM" id="SSF46689">
    <property type="entry name" value="Homeodomain-like"/>
    <property type="match status" value="1"/>
</dbReference>
<proteinExistence type="predicted"/>
<feature type="DNA-binding region" description="H-T-H motif" evidence="2">
    <location>
        <begin position="36"/>
        <end position="55"/>
    </location>
</feature>
<dbReference type="PROSITE" id="PS50977">
    <property type="entry name" value="HTH_TETR_2"/>
    <property type="match status" value="1"/>
</dbReference>
<dbReference type="InterPro" id="IPR009057">
    <property type="entry name" value="Homeodomain-like_sf"/>
</dbReference>
<evidence type="ECO:0000259" key="3">
    <source>
        <dbReference type="PROSITE" id="PS50977"/>
    </source>
</evidence>
<dbReference type="OrthoDB" id="9796019at2"/>
<dbReference type="EMBL" id="LVZK01000001">
    <property type="protein sequence ID" value="OAP86911.1"/>
    <property type="molecule type" value="Genomic_DNA"/>
</dbReference>
<evidence type="ECO:0000256" key="1">
    <source>
        <dbReference type="ARBA" id="ARBA00023125"/>
    </source>
</evidence>
<evidence type="ECO:0000256" key="2">
    <source>
        <dbReference type="PROSITE-ProRule" id="PRU00335"/>
    </source>
</evidence>
<keyword evidence="5" id="KW-1185">Reference proteome</keyword>
<reference evidence="4 5" key="1">
    <citation type="submission" date="2016-04" db="EMBL/GenBank/DDBJ databases">
        <title>Peptidophaga gingivicola gen. nov., sp. nov., isolated from human subgingival plaque.</title>
        <authorList>
            <person name="Beall C.J."/>
            <person name="Mokrzan E.M."/>
            <person name="Griffen A.L."/>
            <person name="Leys E.J."/>
        </authorList>
    </citation>
    <scope>NUCLEOTIDE SEQUENCE [LARGE SCALE GENOMIC DNA]</scope>
    <source>
        <strain evidence="4 5">BA112</strain>
    </source>
</reference>
<dbReference type="Gene3D" id="1.10.357.10">
    <property type="entry name" value="Tetracycline Repressor, domain 2"/>
    <property type="match status" value="1"/>
</dbReference>
<dbReference type="RefSeq" id="WP_064231542.1">
    <property type="nucleotide sequence ID" value="NZ_LVZK01000001.1"/>
</dbReference>
<gene>
    <name evidence="4" type="ORF">A4H34_07335</name>
</gene>
<sequence length="274" mass="29935">MPTTRINDRETERKMLDVAVSLIHQQGISAELDDLAFEQIVQEAGVPRDSAYRRWPKLHEFYGEVLLELASGTTLPVTESAIAEPAGAIVLDRIEHLGTAQGRRNVVVEMFRVAIGADYDSIVASPEWNTFAALVACHQGIADDGIRDAVAAELAATEDRYVLARARVYAQLSAILGYRLVPPLAGPDGFELMSRAAGAAIMGLVAKIGLGGPAYESPRYLRAFGSTDVAEWKPSVYIMASTIFSFIEPDPRTRWSRARVEDLVMAIAQFASRK</sequence>
<accession>A0A179B725</accession>
<dbReference type="InterPro" id="IPR001647">
    <property type="entry name" value="HTH_TetR"/>
</dbReference>
<feature type="domain" description="HTH tetR-type" evidence="3">
    <location>
        <begin position="9"/>
        <end position="73"/>
    </location>
</feature>
<dbReference type="GO" id="GO:0003677">
    <property type="term" value="F:DNA binding"/>
    <property type="evidence" value="ECO:0007669"/>
    <property type="project" value="UniProtKB-UniRule"/>
</dbReference>
<dbReference type="AlphaFoldDB" id="A0A179B725"/>
<comment type="caution">
    <text evidence="4">The sequence shown here is derived from an EMBL/GenBank/DDBJ whole genome shotgun (WGS) entry which is preliminary data.</text>
</comment>
<dbReference type="STRING" id="1823756.A4H34_07335"/>
<organism evidence="4 5">
    <name type="scientific">Peptidiphaga gingivicola</name>
    <dbReference type="NCBI Taxonomy" id="2741497"/>
    <lineage>
        <taxon>Bacteria</taxon>
        <taxon>Bacillati</taxon>
        <taxon>Actinomycetota</taxon>
        <taxon>Actinomycetes</taxon>
        <taxon>Actinomycetales</taxon>
        <taxon>Actinomycetaceae</taxon>
        <taxon>Peptidiphaga</taxon>
    </lineage>
</organism>
<name>A0A179B725_9ACTO</name>
<evidence type="ECO:0000313" key="5">
    <source>
        <dbReference type="Proteomes" id="UP000078368"/>
    </source>
</evidence>
<protein>
    <recommendedName>
        <fullName evidence="3">HTH tetR-type domain-containing protein</fullName>
    </recommendedName>
</protein>
<dbReference type="Proteomes" id="UP000078368">
    <property type="component" value="Unassembled WGS sequence"/>
</dbReference>